<comment type="caution">
    <text evidence="2">The sequence shown here is derived from an EMBL/GenBank/DDBJ whole genome shotgun (WGS) entry which is preliminary data.</text>
</comment>
<accession>A0A1E3X380</accession>
<keyword evidence="1" id="KW-0812">Transmembrane</keyword>
<dbReference type="AlphaFoldDB" id="A0A1E3X380"/>
<dbReference type="GO" id="GO:0016788">
    <property type="term" value="F:hydrolase activity, acting on ester bonds"/>
    <property type="evidence" value="ECO:0007669"/>
    <property type="project" value="UniProtKB-ARBA"/>
</dbReference>
<name>A0A1E3X380_9BACT</name>
<gene>
    <name evidence="2" type="ORF">SCARUB_04883</name>
</gene>
<protein>
    <submittedName>
        <fullName evidence="2">Uncharacterized protein</fullName>
    </submittedName>
</protein>
<dbReference type="InterPro" id="IPR036514">
    <property type="entry name" value="SGNH_hydro_sf"/>
</dbReference>
<evidence type="ECO:0000256" key="1">
    <source>
        <dbReference type="SAM" id="Phobius"/>
    </source>
</evidence>
<keyword evidence="1" id="KW-1133">Transmembrane helix</keyword>
<reference evidence="2 3" key="1">
    <citation type="submission" date="2016-07" db="EMBL/GenBank/DDBJ databases">
        <title>Draft genome of Scalindua rubra, obtained from a brine-seawater interface in the Red Sea, sheds light on salt adaptation in anammox bacteria.</title>
        <authorList>
            <person name="Speth D.R."/>
            <person name="Lagkouvardos I."/>
            <person name="Wang Y."/>
            <person name="Qian P.-Y."/>
            <person name="Dutilh B.E."/>
            <person name="Jetten M.S."/>
        </authorList>
    </citation>
    <scope>NUCLEOTIDE SEQUENCE [LARGE SCALE GENOMIC DNA]</scope>
    <source>
        <strain evidence="2">BSI-1</strain>
    </source>
</reference>
<dbReference type="SUPFAM" id="SSF52266">
    <property type="entry name" value="SGNH hydrolase"/>
    <property type="match status" value="1"/>
</dbReference>
<dbReference type="Proteomes" id="UP000094056">
    <property type="component" value="Unassembled WGS sequence"/>
</dbReference>
<evidence type="ECO:0000313" key="3">
    <source>
        <dbReference type="Proteomes" id="UP000094056"/>
    </source>
</evidence>
<keyword evidence="1" id="KW-0472">Membrane</keyword>
<feature type="transmembrane region" description="Helical" evidence="1">
    <location>
        <begin position="6"/>
        <end position="30"/>
    </location>
</feature>
<dbReference type="EMBL" id="MAYW01000306">
    <property type="protein sequence ID" value="ODS30012.1"/>
    <property type="molecule type" value="Genomic_DNA"/>
</dbReference>
<evidence type="ECO:0000313" key="2">
    <source>
        <dbReference type="EMBL" id="ODS30012.1"/>
    </source>
</evidence>
<sequence length="354" mass="40279">MRVKSFYNILLLFLSVIVTLIFCELFYLGYVHFQKPLHRPSSIPNLGWELTPGAELVKDNIEGIPITYFVNLSGFRDKTKGIWDKWESDDIKIAYIGNSVTWGEGVEYKDTYSGVIESTFSKTTLPIKTANFGIAGSNTLQHFAVLKNMALQLNPNIIILGYYLNDIERRRTQKLPSILQFILRHYHFSSFLMGRITTVLENWNAQIPANLPPKTEKIIKKETSCEGYAKRIINGYGTTAWEDTKAVILSMSELCRQEGVKFGVVIFPFETQVRGICPYTPQEMLSSFLSKNGISFLDIAKIFENYSSKTKLYLEGDIGHPNNLGHKIAGESISRWLISEPEFGDVFKDLSIRN</sequence>
<dbReference type="Gene3D" id="3.40.50.1110">
    <property type="entry name" value="SGNH hydrolase"/>
    <property type="match status" value="1"/>
</dbReference>
<proteinExistence type="predicted"/>
<organism evidence="2 3">
    <name type="scientific">Candidatus Scalindua rubra</name>
    <dbReference type="NCBI Taxonomy" id="1872076"/>
    <lineage>
        <taxon>Bacteria</taxon>
        <taxon>Pseudomonadati</taxon>
        <taxon>Planctomycetota</taxon>
        <taxon>Candidatus Brocadiia</taxon>
        <taxon>Candidatus Brocadiales</taxon>
        <taxon>Candidatus Scalinduaceae</taxon>
        <taxon>Candidatus Scalindua</taxon>
    </lineage>
</organism>